<dbReference type="PRINTS" id="PR00722">
    <property type="entry name" value="CHYMOTRYPSIN"/>
</dbReference>
<dbReference type="AlphaFoldDB" id="A0A9N9MVH4"/>
<keyword evidence="9" id="KW-1185">Reference proteome</keyword>
<dbReference type="PROSITE" id="PS50240">
    <property type="entry name" value="TRYPSIN_DOM"/>
    <property type="match status" value="1"/>
</dbReference>
<keyword evidence="6" id="KW-0732">Signal</keyword>
<dbReference type="InterPro" id="IPR043504">
    <property type="entry name" value="Peptidase_S1_PA_chymotrypsin"/>
</dbReference>
<dbReference type="InterPro" id="IPR009003">
    <property type="entry name" value="Peptidase_S1_PA"/>
</dbReference>
<dbReference type="OrthoDB" id="6261922at2759"/>
<feature type="chain" id="PRO_5040328888" description="Phenoloxidase-activating factor 2" evidence="6">
    <location>
        <begin position="19"/>
        <end position="358"/>
    </location>
</feature>
<dbReference type="SUPFAM" id="SSF50494">
    <property type="entry name" value="Trypsin-like serine proteases"/>
    <property type="match status" value="1"/>
</dbReference>
<dbReference type="Proteomes" id="UP001152799">
    <property type="component" value="Chromosome 6"/>
</dbReference>
<dbReference type="SMART" id="SM00020">
    <property type="entry name" value="Tryp_SPc"/>
    <property type="match status" value="1"/>
</dbReference>
<dbReference type="PANTHER" id="PTHR24258">
    <property type="entry name" value="SERINE PROTEASE-RELATED"/>
    <property type="match status" value="1"/>
</dbReference>
<gene>
    <name evidence="8" type="ORF">CEUTPL_LOCUS11247</name>
</gene>
<dbReference type="InterPro" id="IPR018114">
    <property type="entry name" value="TRYPSIN_HIS"/>
</dbReference>
<evidence type="ECO:0000256" key="3">
    <source>
        <dbReference type="ARBA" id="ARBA00023157"/>
    </source>
</evidence>
<evidence type="ECO:0000256" key="5">
    <source>
        <dbReference type="ARBA" id="ARBA00076468"/>
    </source>
</evidence>
<keyword evidence="3" id="KW-1015">Disulfide bond</keyword>
<proteinExistence type="predicted"/>
<comment type="subcellular location">
    <subcellularLocation>
        <location evidence="1">Secreted</location>
    </subcellularLocation>
</comment>
<reference evidence="8" key="1">
    <citation type="submission" date="2022-01" db="EMBL/GenBank/DDBJ databases">
        <authorList>
            <person name="King R."/>
        </authorList>
    </citation>
    <scope>NUCLEOTIDE SEQUENCE</scope>
</reference>
<evidence type="ECO:0000313" key="8">
    <source>
        <dbReference type="EMBL" id="CAG9770803.1"/>
    </source>
</evidence>
<dbReference type="EMBL" id="OU892282">
    <property type="protein sequence ID" value="CAG9770803.1"/>
    <property type="molecule type" value="Genomic_DNA"/>
</dbReference>
<feature type="signal peptide" evidence="6">
    <location>
        <begin position="1"/>
        <end position="18"/>
    </location>
</feature>
<evidence type="ECO:0000256" key="1">
    <source>
        <dbReference type="ARBA" id="ARBA00004613"/>
    </source>
</evidence>
<feature type="domain" description="Peptidase S1" evidence="7">
    <location>
        <begin position="105"/>
        <end position="345"/>
    </location>
</feature>
<dbReference type="GO" id="GO:0005576">
    <property type="term" value="C:extracellular region"/>
    <property type="evidence" value="ECO:0007669"/>
    <property type="project" value="UniProtKB-SubCell"/>
</dbReference>
<dbReference type="GO" id="GO:0006508">
    <property type="term" value="P:proteolysis"/>
    <property type="evidence" value="ECO:0007669"/>
    <property type="project" value="InterPro"/>
</dbReference>
<sequence>MKCLFIFYVLLSQNLVDSILDLDLNDYYSSYLEDPEMTQKHCVCVPFWQCNDDLSDLDTDIEIIDVRLHEPKSPSACTGYFDVCCKVECGRRESSIESAIMENRILGKNNRADFAEFPWMLGILKGQAYKCGASLIHPKVALTAAHCVQAKAKYTIRAGEWHWEHSNEPLPHQDREVESIITHPRFHPGSLRNDIALLILNAPFKLTKNVGIVCLPPRNLRVDIKRCVASGWGKNSFRKGSYQAVLKKVTLPIMPSSQCVTVLRDAMLGRTFTLHGSFICAGGEPNKDTCKGDGGGPLICPILGQNGRYEQIGIVSWGLTCGLSNTPGVYVNVMIFSEWIDTEMIRLDLDIDLYKYKY</sequence>
<keyword evidence="2" id="KW-0964">Secreted</keyword>
<evidence type="ECO:0000259" key="7">
    <source>
        <dbReference type="PROSITE" id="PS50240"/>
    </source>
</evidence>
<evidence type="ECO:0000313" key="9">
    <source>
        <dbReference type="Proteomes" id="UP001152799"/>
    </source>
</evidence>
<dbReference type="InterPro" id="IPR041515">
    <property type="entry name" value="PPAF-2-like_Clip"/>
</dbReference>
<dbReference type="GO" id="GO:0004252">
    <property type="term" value="F:serine-type endopeptidase activity"/>
    <property type="evidence" value="ECO:0007669"/>
    <property type="project" value="InterPro"/>
</dbReference>
<evidence type="ECO:0000256" key="6">
    <source>
        <dbReference type="SAM" id="SignalP"/>
    </source>
</evidence>
<organism evidence="8 9">
    <name type="scientific">Ceutorhynchus assimilis</name>
    <name type="common">cabbage seed weevil</name>
    <dbReference type="NCBI Taxonomy" id="467358"/>
    <lineage>
        <taxon>Eukaryota</taxon>
        <taxon>Metazoa</taxon>
        <taxon>Ecdysozoa</taxon>
        <taxon>Arthropoda</taxon>
        <taxon>Hexapoda</taxon>
        <taxon>Insecta</taxon>
        <taxon>Pterygota</taxon>
        <taxon>Neoptera</taxon>
        <taxon>Endopterygota</taxon>
        <taxon>Coleoptera</taxon>
        <taxon>Polyphaga</taxon>
        <taxon>Cucujiformia</taxon>
        <taxon>Curculionidae</taxon>
        <taxon>Ceutorhynchinae</taxon>
        <taxon>Ceutorhynchus</taxon>
    </lineage>
</organism>
<dbReference type="PANTHER" id="PTHR24258:SF129">
    <property type="entry name" value="LP15124P-RELATED"/>
    <property type="match status" value="1"/>
</dbReference>
<dbReference type="Pfam" id="PF00089">
    <property type="entry name" value="Trypsin"/>
    <property type="match status" value="1"/>
</dbReference>
<dbReference type="CDD" id="cd00190">
    <property type="entry name" value="Tryp_SPc"/>
    <property type="match status" value="1"/>
</dbReference>
<dbReference type="PROSITE" id="PS00134">
    <property type="entry name" value="TRYPSIN_HIS"/>
    <property type="match status" value="1"/>
</dbReference>
<dbReference type="Gene3D" id="2.40.10.10">
    <property type="entry name" value="Trypsin-like serine proteases"/>
    <property type="match status" value="1"/>
</dbReference>
<evidence type="ECO:0000256" key="2">
    <source>
        <dbReference type="ARBA" id="ARBA00022525"/>
    </source>
</evidence>
<accession>A0A9N9MVH4</accession>
<dbReference type="Pfam" id="PF18322">
    <property type="entry name" value="CLIP_1"/>
    <property type="match status" value="1"/>
</dbReference>
<evidence type="ECO:0000256" key="4">
    <source>
        <dbReference type="ARBA" id="ARBA00068096"/>
    </source>
</evidence>
<name>A0A9N9MVH4_9CUCU</name>
<dbReference type="FunFam" id="2.40.10.10:FF:000038">
    <property type="entry name" value="Serine protease"/>
    <property type="match status" value="1"/>
</dbReference>
<protein>
    <recommendedName>
        <fullName evidence="4">Phenoloxidase-activating factor 2</fullName>
    </recommendedName>
    <alternativeName>
        <fullName evidence="5">Prophenoloxidase-activating factor II</fullName>
    </alternativeName>
</protein>
<dbReference type="InterPro" id="IPR001254">
    <property type="entry name" value="Trypsin_dom"/>
</dbReference>
<dbReference type="InterPro" id="IPR001314">
    <property type="entry name" value="Peptidase_S1A"/>
</dbReference>